<dbReference type="OrthoDB" id="5654358at2"/>
<evidence type="ECO:0000313" key="2">
    <source>
        <dbReference type="EMBL" id="STX27990.1"/>
    </source>
</evidence>
<proteinExistence type="predicted"/>
<evidence type="ECO:0000256" key="1">
    <source>
        <dbReference type="SAM" id="Coils"/>
    </source>
</evidence>
<reference evidence="2 3" key="1">
    <citation type="submission" date="2018-06" db="EMBL/GenBank/DDBJ databases">
        <authorList>
            <consortium name="Pathogen Informatics"/>
            <person name="Doyle S."/>
        </authorList>
    </citation>
    <scope>NUCLEOTIDE SEQUENCE [LARGE SCALE GENOMIC DNA]</scope>
    <source>
        <strain evidence="2 3">NCTC13315</strain>
    </source>
</reference>
<keyword evidence="1" id="KW-0175">Coiled coil</keyword>
<keyword evidence="3" id="KW-1185">Reference proteome</keyword>
<evidence type="ECO:0000313" key="3">
    <source>
        <dbReference type="Proteomes" id="UP000254968"/>
    </source>
</evidence>
<dbReference type="RefSeq" id="WP_115301773.1">
    <property type="nucleotide sequence ID" value="NZ_CAAAHO010000006.1"/>
</dbReference>
<protein>
    <submittedName>
        <fullName evidence="2">Uncharacterized protein</fullName>
    </submittedName>
</protein>
<dbReference type="Proteomes" id="UP000254968">
    <property type="component" value="Unassembled WGS sequence"/>
</dbReference>
<gene>
    <name evidence="2" type="ORF">NCTC13315_00512</name>
</gene>
<accession>A0A378HZV3</accession>
<dbReference type="EMBL" id="UGNV01000001">
    <property type="protein sequence ID" value="STX27990.1"/>
    <property type="molecule type" value="Genomic_DNA"/>
</dbReference>
<organism evidence="2 3">
    <name type="scientific">Legionella beliardensis</name>
    <dbReference type="NCBI Taxonomy" id="91822"/>
    <lineage>
        <taxon>Bacteria</taxon>
        <taxon>Pseudomonadati</taxon>
        <taxon>Pseudomonadota</taxon>
        <taxon>Gammaproteobacteria</taxon>
        <taxon>Legionellales</taxon>
        <taxon>Legionellaceae</taxon>
        <taxon>Legionella</taxon>
    </lineage>
</organism>
<dbReference type="AlphaFoldDB" id="A0A378HZV3"/>
<feature type="coiled-coil region" evidence="1">
    <location>
        <begin position="2"/>
        <end position="71"/>
    </location>
</feature>
<sequence>MINELLNRIATLKEALEQLDEGRDNSLAAQENAPRLFSDNPKSAEECNGQIELLRNEARELRKARVTLKNRQETNLESEARAGLEKQITEILAEINTALINLQTKKRDLLTNECAEGIKSAFQELQVAQQNESKARHAKSNYMERYYTSMQKLDSYVSARFAKILANAQVSVADTANDKYTAALEALGLLKDGSHDKYSNALEVLGLPDETEGSDKYTYALERLDLRATEGQKKYHALTTLAAQIERRVFLLEAQQELKQYQQVLKNQDRIYIPTDKIPKDKLKIYLERNDGFEAFNNWLDEYYSRARATEDSSWGWLKEQFKYRTTVLSPAESDEDWDYLADLIDSQLNQISEELKDQLAGVPISAASPNAQVEDGLYTLQQRYQLVNKLKALENLENLEQIETKTVTKLNDDRLSFTQKAAKAKLSRELAEISHLQAMLKNNLVELKTKYIGILDKVEKDLNAITHSYELQDDKTDLAKAKQALGAINTESMLAQSSHYRDLSCNNLEQNINNQSAARERNWNLFLKEVTEEFTEVPEDLQAFMQEVEKQFTAHNKQKLELQEKKGQLKKIISALQSFTSIQLELSSVQEQLATLKADNSKARQELFSKIDEIKARLEDVALKEKVTLKYSSVKAKFEQANTLMTAVQQAKTSYQLQLLTGAETVVSTLTEQAKQLSLMSNEERANFPVKVAGDLGAVRELMQTTCTDTDKIAVQNKKRIIERESQKFKQVEEVIPLLNELETISSDYSKLIARSENLSDAEHNQLTERIQLGHDLQQLNKASKTPIAQAKNLAKNTVFAPIFNPVIIEMEKAQHDLNELRSGWAGDAQRQPIIYLKQLTHEVELGYENLINHYCQLPPLDSKKQFYKQPNRTSFYESLVAFEQCILQEKLKLWKSRSIVQEGLSIDSENTNTIRESEQKIADYKSKLQEFILAEVKAGYETLYAKCRQYSHDKYSFYARDKRQLQQDIVAFKESALFRAYEAIGTTSPNFNALYERQFSLLQVPQKADELSYVREQACNKTNYRYFGTDNILGKFDLYLKQRHQAFWFKDFIGSIAAGVLGCFGFKSEQSQREEYINDLHQAYQSYQSDVSNYDGLIELINKGISEFKSRVQHGEDNYDKTLQSYLEKFKSKVQTIHAQNTLAVEEEREEIQVGM</sequence>
<feature type="coiled-coil region" evidence="1">
    <location>
        <begin position="546"/>
        <end position="625"/>
    </location>
</feature>
<name>A0A378HZV3_9GAMM</name>